<evidence type="ECO:0000313" key="2">
    <source>
        <dbReference type="Proteomes" id="UP001203207"/>
    </source>
</evidence>
<protein>
    <recommendedName>
        <fullName evidence="3">Small CPxCG-related zinc finger protein</fullName>
    </recommendedName>
</protein>
<evidence type="ECO:0008006" key="3">
    <source>
        <dbReference type="Google" id="ProtNLM"/>
    </source>
</evidence>
<keyword evidence="2" id="KW-1185">Reference proteome</keyword>
<evidence type="ECO:0000313" key="1">
    <source>
        <dbReference type="EMBL" id="MCL9815642.1"/>
    </source>
</evidence>
<dbReference type="Proteomes" id="UP001203207">
    <property type="component" value="Unassembled WGS sequence"/>
</dbReference>
<gene>
    <name evidence="1" type="ORF">AArcSt2_01670</name>
</gene>
<name>A0AAE3FU48_9EURY</name>
<organism evidence="1 2">
    <name type="scientific">Natronocalculus amylovorans</name>
    <dbReference type="NCBI Taxonomy" id="2917812"/>
    <lineage>
        <taxon>Archaea</taxon>
        <taxon>Methanobacteriati</taxon>
        <taxon>Methanobacteriota</taxon>
        <taxon>Stenosarchaea group</taxon>
        <taxon>Halobacteria</taxon>
        <taxon>Halobacteriales</taxon>
        <taxon>Haloferacaceae</taxon>
        <taxon>Natronocalculus</taxon>
    </lineage>
</organism>
<dbReference type="NCBIfam" id="NF041910">
    <property type="entry name" value="HVO_0416"/>
    <property type="match status" value="1"/>
</dbReference>
<dbReference type="AlphaFoldDB" id="A0AAE3FU48"/>
<dbReference type="InterPro" id="IPR049695">
    <property type="entry name" value="HVO_0416-like"/>
</dbReference>
<accession>A0AAE3FU48</accession>
<proteinExistence type="predicted"/>
<comment type="caution">
    <text evidence="1">The sequence shown here is derived from an EMBL/GenBank/DDBJ whole genome shotgun (WGS) entry which is preliminary data.</text>
</comment>
<dbReference type="EMBL" id="JAKRVX010000001">
    <property type="protein sequence ID" value="MCL9815642.1"/>
    <property type="molecule type" value="Genomic_DNA"/>
</dbReference>
<sequence>MASAPHSDDALFDDFLETNGHQMTTTRWEYSYNKKQCPECGGIHSEDARTCTVCGWKPV</sequence>
<reference evidence="1" key="2">
    <citation type="submission" date="2022-02" db="EMBL/GenBank/DDBJ databases">
        <authorList>
            <person name="Elcheninov A.G."/>
            <person name="Sorokin D.Y."/>
            <person name="Kublanov I.V."/>
        </authorList>
    </citation>
    <scope>NUCLEOTIDE SEQUENCE</scope>
    <source>
        <strain evidence="1">AArc-St2</strain>
    </source>
</reference>
<reference evidence="1" key="1">
    <citation type="journal article" date="2022" name="Syst. Appl. Microbiol.">
        <title>Natronocalculus amylovorans gen. nov., sp. nov., and Natranaeroarchaeum aerophilus sp. nov., dominant culturable amylolytic natronoarchaea from hypersaline soda lakes in southwestern Siberia.</title>
        <authorList>
            <person name="Sorokin D.Y."/>
            <person name="Elcheninov A.G."/>
            <person name="Khizhniak T.V."/>
            <person name="Koenen M."/>
            <person name="Bale N.J."/>
            <person name="Damste J.S.S."/>
            <person name="Kublanov I.V."/>
        </authorList>
    </citation>
    <scope>NUCLEOTIDE SEQUENCE</scope>
    <source>
        <strain evidence="1">AArc-St2</strain>
    </source>
</reference>
<dbReference type="RefSeq" id="WP_174652821.1">
    <property type="nucleotide sequence ID" value="NZ_JAKRVX010000001.1"/>
</dbReference>